<dbReference type="InterPro" id="IPR023214">
    <property type="entry name" value="HAD_sf"/>
</dbReference>
<dbReference type="Gene3D" id="3.40.50.1000">
    <property type="entry name" value="HAD superfamily/HAD-like"/>
    <property type="match status" value="1"/>
</dbReference>
<dbReference type="NCBIfam" id="TIGR01746">
    <property type="entry name" value="Thioester-redct"/>
    <property type="match status" value="1"/>
</dbReference>
<dbReference type="PANTHER" id="PTHR44845:SF6">
    <property type="entry name" value="BETA-ALANINE-ACTIVATING ENZYME"/>
    <property type="match status" value="1"/>
</dbReference>
<dbReference type="SUPFAM" id="SSF51735">
    <property type="entry name" value="NAD(P)-binding Rossmann-fold domains"/>
    <property type="match status" value="1"/>
</dbReference>
<dbReference type="NCBIfam" id="TIGR01681">
    <property type="entry name" value="HAD-SF-IIIC"/>
    <property type="match status" value="1"/>
</dbReference>
<dbReference type="Gene3D" id="3.40.50.720">
    <property type="entry name" value="NAD(P)-binding Rossmann-like Domain"/>
    <property type="match status" value="1"/>
</dbReference>
<dbReference type="PROSITE" id="PS50075">
    <property type="entry name" value="CARRIER"/>
    <property type="match status" value="2"/>
</dbReference>
<dbReference type="Proteomes" id="UP000257451">
    <property type="component" value="Unassembled WGS sequence"/>
</dbReference>
<dbReference type="InterPro" id="IPR036736">
    <property type="entry name" value="ACP-like_sf"/>
</dbReference>
<dbReference type="PANTHER" id="PTHR44845">
    <property type="entry name" value="CARRIER DOMAIN-CONTAINING PROTEIN"/>
    <property type="match status" value="1"/>
</dbReference>
<dbReference type="PROSITE" id="PS00012">
    <property type="entry name" value="PHOSPHOPANTETHEINE"/>
    <property type="match status" value="1"/>
</dbReference>
<evidence type="ECO:0000313" key="5">
    <source>
        <dbReference type="Proteomes" id="UP000257451"/>
    </source>
</evidence>
<keyword evidence="2" id="KW-0597">Phosphoprotein</keyword>
<dbReference type="InterPro" id="IPR036412">
    <property type="entry name" value="HAD-like_sf"/>
</dbReference>
<dbReference type="SMART" id="SM00823">
    <property type="entry name" value="PKS_PP"/>
    <property type="match status" value="1"/>
</dbReference>
<name>A0A3E2MZY2_MYCMR</name>
<dbReference type="InterPro" id="IPR009081">
    <property type="entry name" value="PP-bd_ACP"/>
</dbReference>
<evidence type="ECO:0000256" key="1">
    <source>
        <dbReference type="ARBA" id="ARBA00022450"/>
    </source>
</evidence>
<dbReference type="InterPro" id="IPR036514">
    <property type="entry name" value="SGNH_hydro_sf"/>
</dbReference>
<dbReference type="InterPro" id="IPR010037">
    <property type="entry name" value="FkbH_domain"/>
</dbReference>
<dbReference type="Pfam" id="PF07993">
    <property type="entry name" value="NAD_binding_4"/>
    <property type="match status" value="1"/>
</dbReference>
<feature type="domain" description="Carrier" evidence="3">
    <location>
        <begin position="19"/>
        <end position="96"/>
    </location>
</feature>
<gene>
    <name evidence="4" type="primary">lgrD_3</name>
    <name evidence="4" type="ORF">DAVIS_01141</name>
</gene>
<sequence length="1554" mass="173149">MFKEDVDFVASGGNTTTVRSLETFRDWLRHEIAKSSDAGFTGVDFSRSLADLGFSSVHTVRLAGELEKLLEIDIEPTLLAEFESIDAMCVTLFRMREGMRNRDTNAPYVQTVRVAASFTAELIEPTVCNLLGRLGMPANVQFAGYNQVFQALLNPEGVFAGEGGINVVLMRVEDLFRHHNTPPGREELERAVAELCDALLGHADRSGAPTLVALAPHSPHSVRALGLAELLEDLDQRIIAAAGSHPSLFPVDLRRVYEDWPVVRIWDEARDSLGHLPFTQGCFSAIGACIARRIAAVLSEPAKVIVLDCDNTLWGGVVGEDGPEGITLSEHFLVLQRFMVAQAEAGKLLCIVSKNNDADVLAAFAAHPDMPLGLEHICLRRINWLPKSENMRLLADELGLGLDTFIFIDDSAMEVAEVSEALPQVLAIELPQPECFESFLNHHWAFDAARTTEEDRSRTAMMRQSVQRAEIEASAPTIDDFLSRLDLEIDLAPLSLEDELARAAQLTHRTNQFNARKRSMSEAELRAFCREPGRRTWRARVSDRFGDYGFVGLVSAVSRDSALVCDLFLMSCRVLGRRVEQALVRRLAVDASEAGCDQLLLELETSARNVPVRSFYDSLAGVSVPAGVGDVQKIILEVADIEAHLLASTRVILREETDPARDESAPVPSRSGARTRAAGGYAEIARIGSNVDALMTALAVTAHARRPALATPYVTPRDSQEKAIARIWCDVLGIDRVGVNDNFYELGGDSLRAAEAFARMWDMGVAESISLQTIIEPTVAVLAQAIRDVEAGRAPQLLADSFSLKEAGHLAADICRPGYDPSTYDRPMHHILLTGGTGYLGAYLIRELLIQTEARISCLVRASTPEEGRQRILNNLCRYGLWDVTFESRVDVVLGDLTAPWLGLDGLAPFQALARSIDTIVHSAAWVNFVYPYQHLKATNVESTETILRLAVSSEAPIQVHFVSTLGVIMSTGYGRHSVVQDREAITHCDDLLNGYEQTKYVSDVMMWQAFTERGIPGAIYRPGMVSGLSDGTYHKLDEFLPQFLKGCIQLGAWPLLETTWEMAPVDFTSKAIVHIAKRPQNLNQAYFVVHPRSRQVSDYIDWHREVGYDIRGLPWDVWKRELLGLGTEGLRKNALFPFVDFIRALSEEQVFFPPTGRALFDSATADLDFDVPDQLELLARYTRHFVACDYYDQLPSNPRAGLSDEPALVLHPPGESGQALDDRLRFDGVQLDFVETYYVLFNDPVRGLSFMARYVLHNGFLESDKLAEVWSTFRDRQRPGTELAIRQRYPLGHARLENSAKVRLEIGPSGYGEEKVWGRVDSADGVIEWDLELDRSEAISLDRLPEASAYDLLPHFQSNGARQHLRGVVTVCGQTYEIGRTVASDGHYWNTKNLRESAWVHCANFEGDPDFLIEGFGARFNDWSQTSLWLTLSYKGECIESNLIDAFHHNRELDSATDSWDFVAERGDLRFVVRVKADPARMLLSVRPLPGDEYVYTHFTDEADVTIDIEQRSGRGWWKNDQRIARGTAVFESTRKVRNPGATREFRIVRGKC</sequence>
<evidence type="ECO:0000313" key="4">
    <source>
        <dbReference type="EMBL" id="RFZ45311.1"/>
    </source>
</evidence>
<dbReference type="SUPFAM" id="SSF47336">
    <property type="entry name" value="ACP-like"/>
    <property type="match status" value="2"/>
</dbReference>
<evidence type="ECO:0000256" key="2">
    <source>
        <dbReference type="ARBA" id="ARBA00022553"/>
    </source>
</evidence>
<dbReference type="EMBL" id="PEDF01000035">
    <property type="protein sequence ID" value="RFZ45311.1"/>
    <property type="molecule type" value="Genomic_DNA"/>
</dbReference>
<dbReference type="InterPro" id="IPR013120">
    <property type="entry name" value="FAR_NAD-bd"/>
</dbReference>
<dbReference type="Pfam" id="PF00550">
    <property type="entry name" value="PP-binding"/>
    <property type="match status" value="2"/>
</dbReference>
<dbReference type="SUPFAM" id="SSF56784">
    <property type="entry name" value="HAD-like"/>
    <property type="match status" value="1"/>
</dbReference>
<dbReference type="NCBIfam" id="TIGR01686">
    <property type="entry name" value="FkbH"/>
    <property type="match status" value="1"/>
</dbReference>
<dbReference type="Gene3D" id="3.40.50.1110">
    <property type="entry name" value="SGNH hydrolase"/>
    <property type="match status" value="1"/>
</dbReference>
<dbReference type="RefSeq" id="WP_117431707.1">
    <property type="nucleotide sequence ID" value="NZ_PEDF01000035.1"/>
</dbReference>
<dbReference type="InterPro" id="IPR036291">
    <property type="entry name" value="NAD(P)-bd_dom_sf"/>
</dbReference>
<organism evidence="4 5">
    <name type="scientific">Mycobacterium marinum</name>
    <dbReference type="NCBI Taxonomy" id="1781"/>
    <lineage>
        <taxon>Bacteria</taxon>
        <taxon>Bacillati</taxon>
        <taxon>Actinomycetota</taxon>
        <taxon>Actinomycetes</taxon>
        <taxon>Mycobacteriales</taxon>
        <taxon>Mycobacteriaceae</taxon>
        <taxon>Mycobacterium</taxon>
        <taxon>Mycobacterium ulcerans group</taxon>
    </lineage>
</organism>
<dbReference type="GO" id="GO:0031177">
    <property type="term" value="F:phosphopantetheine binding"/>
    <property type="evidence" value="ECO:0007669"/>
    <property type="project" value="InterPro"/>
</dbReference>
<accession>A0A3E2MZY2</accession>
<dbReference type="InterPro" id="IPR020806">
    <property type="entry name" value="PKS_PP-bd"/>
</dbReference>
<dbReference type="InterPro" id="IPR010033">
    <property type="entry name" value="HAD_SF_ppase_IIIC"/>
</dbReference>
<dbReference type="CDD" id="cd05235">
    <property type="entry name" value="SDR_e1"/>
    <property type="match status" value="1"/>
</dbReference>
<protein>
    <submittedName>
        <fullName evidence="4">Linear gramicidin synthase subunit D</fullName>
    </submittedName>
</protein>
<feature type="domain" description="Carrier" evidence="3">
    <location>
        <begin position="715"/>
        <end position="790"/>
    </location>
</feature>
<reference evidence="4 5" key="1">
    <citation type="journal article" date="2018" name="Sci. Rep.">
        <title>Extensive genomic diversity among Mycobacterium marinum strains revealed by whole genome sequencing.</title>
        <authorList>
            <person name="Das S."/>
            <person name="Pettersson B.M."/>
            <person name="Behra P.R."/>
            <person name="Mallick A."/>
            <person name="Cheramie M."/>
            <person name="Ramesh M."/>
            <person name="Shirreff L."/>
            <person name="DuCote T."/>
            <person name="Dasgupta S."/>
            <person name="Ennis D.G."/>
            <person name="Kirsebom L.A."/>
        </authorList>
    </citation>
    <scope>NUCLEOTIDE SEQUENCE [LARGE SCALE GENOMIC DNA]</scope>
    <source>
        <strain evidence="4 5">Davis1</strain>
    </source>
</reference>
<dbReference type="InterPro" id="IPR010080">
    <property type="entry name" value="Thioester_reductase-like_dom"/>
</dbReference>
<dbReference type="Gene3D" id="1.10.1200.10">
    <property type="entry name" value="ACP-like"/>
    <property type="match status" value="2"/>
</dbReference>
<evidence type="ECO:0000259" key="3">
    <source>
        <dbReference type="PROSITE" id="PS50075"/>
    </source>
</evidence>
<keyword evidence="1" id="KW-0596">Phosphopantetheine</keyword>
<dbReference type="InterPro" id="IPR006162">
    <property type="entry name" value="Ppantetheine_attach_site"/>
</dbReference>
<comment type="caution">
    <text evidence="4">The sequence shown here is derived from an EMBL/GenBank/DDBJ whole genome shotgun (WGS) entry which is preliminary data.</text>
</comment>
<proteinExistence type="predicted"/>